<organism evidence="1 2">
    <name type="scientific">Clavelina lepadiformis</name>
    <name type="common">Light-bulb sea squirt</name>
    <name type="synonym">Ascidia lepadiformis</name>
    <dbReference type="NCBI Taxonomy" id="159417"/>
    <lineage>
        <taxon>Eukaryota</taxon>
        <taxon>Metazoa</taxon>
        <taxon>Chordata</taxon>
        <taxon>Tunicata</taxon>
        <taxon>Ascidiacea</taxon>
        <taxon>Aplousobranchia</taxon>
        <taxon>Clavelinidae</taxon>
        <taxon>Clavelina</taxon>
    </lineage>
</organism>
<protein>
    <submittedName>
        <fullName evidence="1">Uncharacterized protein</fullName>
    </submittedName>
</protein>
<comment type="caution">
    <text evidence="1">The sequence shown here is derived from an EMBL/GenBank/DDBJ whole genome shotgun (WGS) entry which is preliminary data.</text>
</comment>
<keyword evidence="2" id="KW-1185">Reference proteome</keyword>
<evidence type="ECO:0000313" key="1">
    <source>
        <dbReference type="EMBL" id="CAK8685615.1"/>
    </source>
</evidence>
<dbReference type="Proteomes" id="UP001642483">
    <property type="component" value="Unassembled WGS sequence"/>
</dbReference>
<accession>A0ABP0G285</accession>
<sequence>MKFYDETRDFGSNGFEVVPPNNESLNIKGLLAAILADTPGNPSSNGDERRGGFGLQEVPTLLGNCRGNKDKNVVYFILRDNATHEECCRDLTENSRQWGLNRRCY</sequence>
<dbReference type="EMBL" id="CAWYQH010000100">
    <property type="protein sequence ID" value="CAK8685615.1"/>
    <property type="molecule type" value="Genomic_DNA"/>
</dbReference>
<proteinExistence type="predicted"/>
<reference evidence="1 2" key="1">
    <citation type="submission" date="2024-02" db="EMBL/GenBank/DDBJ databases">
        <authorList>
            <person name="Daric V."/>
            <person name="Darras S."/>
        </authorList>
    </citation>
    <scope>NUCLEOTIDE SEQUENCE [LARGE SCALE GENOMIC DNA]</scope>
</reference>
<evidence type="ECO:0000313" key="2">
    <source>
        <dbReference type="Proteomes" id="UP001642483"/>
    </source>
</evidence>
<gene>
    <name evidence="1" type="ORF">CVLEPA_LOCUS16724</name>
</gene>
<name>A0ABP0G285_CLALP</name>